<dbReference type="PANTHER" id="PTHR43176">
    <property type="entry name" value="3-HYDROXYISOBUTYRYL-COA HYDROLASE-RELATED"/>
    <property type="match status" value="1"/>
</dbReference>
<dbReference type="Proteomes" id="UP000320531">
    <property type="component" value="Unassembled WGS sequence"/>
</dbReference>
<comment type="catalytic activity">
    <reaction evidence="1">
        <text>3-hydroxy-2-methylpropanoyl-CoA + H2O = 3-hydroxy-2-methylpropanoate + CoA + H(+)</text>
        <dbReference type="Rhea" id="RHEA:20888"/>
        <dbReference type="ChEBI" id="CHEBI:11805"/>
        <dbReference type="ChEBI" id="CHEBI:15377"/>
        <dbReference type="ChEBI" id="CHEBI:15378"/>
        <dbReference type="ChEBI" id="CHEBI:57287"/>
        <dbReference type="ChEBI" id="CHEBI:57340"/>
        <dbReference type="EC" id="3.1.2.4"/>
    </reaction>
</comment>
<dbReference type="AlphaFoldDB" id="A0A558GHB7"/>
<keyword evidence="5" id="KW-0413">Isomerase</keyword>
<dbReference type="InterPro" id="IPR045004">
    <property type="entry name" value="ECH_dom"/>
</dbReference>
<dbReference type="EMBL" id="VMTY01000036">
    <property type="protein sequence ID" value="TVU56228.1"/>
    <property type="molecule type" value="Genomic_DNA"/>
</dbReference>
<dbReference type="PANTHER" id="PTHR43176:SF3">
    <property type="entry name" value="3-HYDROXYISOBUTYRYL-COA HYDROLASE, MITOCHONDRIAL"/>
    <property type="match status" value="1"/>
</dbReference>
<dbReference type="InterPro" id="IPR029045">
    <property type="entry name" value="ClpP/crotonase-like_dom_sf"/>
</dbReference>
<dbReference type="CDD" id="cd06558">
    <property type="entry name" value="crotonase-like"/>
    <property type="match status" value="1"/>
</dbReference>
<dbReference type="Gene3D" id="3.90.226.10">
    <property type="entry name" value="2-enoyl-CoA Hydratase, Chain A, domain 1"/>
    <property type="match status" value="1"/>
</dbReference>
<dbReference type="SUPFAM" id="SSF52096">
    <property type="entry name" value="ClpP/crotonase"/>
    <property type="match status" value="1"/>
</dbReference>
<protein>
    <recommendedName>
        <fullName evidence="2">3-hydroxyisobutyryl-CoA hydrolase</fullName>
        <ecNumber evidence="2">3.1.2.4</ecNumber>
    </recommendedName>
</protein>
<dbReference type="GO" id="GO:0003860">
    <property type="term" value="F:3-hydroxyisobutyryl-CoA hydrolase activity"/>
    <property type="evidence" value="ECO:0007669"/>
    <property type="project" value="UniProtKB-EC"/>
</dbReference>
<dbReference type="GO" id="GO:0006574">
    <property type="term" value="P:L-valine catabolic process"/>
    <property type="evidence" value="ECO:0007669"/>
    <property type="project" value="TreeGrafter"/>
</dbReference>
<evidence type="ECO:0000256" key="3">
    <source>
        <dbReference type="ARBA" id="ARBA00022801"/>
    </source>
</evidence>
<organism evidence="5 6">
    <name type="scientific">Corynebacterium aurimucosum</name>
    <dbReference type="NCBI Taxonomy" id="169292"/>
    <lineage>
        <taxon>Bacteria</taxon>
        <taxon>Bacillati</taxon>
        <taxon>Actinomycetota</taxon>
        <taxon>Actinomycetes</taxon>
        <taxon>Mycobacteriales</taxon>
        <taxon>Corynebacteriaceae</taxon>
        <taxon>Corynebacterium</taxon>
    </lineage>
</organism>
<evidence type="ECO:0000313" key="6">
    <source>
        <dbReference type="Proteomes" id="UP000320531"/>
    </source>
</evidence>
<evidence type="ECO:0000259" key="4">
    <source>
        <dbReference type="Pfam" id="PF16113"/>
    </source>
</evidence>
<evidence type="ECO:0000313" key="5">
    <source>
        <dbReference type="EMBL" id="TVU56228.1"/>
    </source>
</evidence>
<proteinExistence type="predicted"/>
<dbReference type="NCBIfam" id="NF004127">
    <property type="entry name" value="PRK05617.1"/>
    <property type="match status" value="1"/>
</dbReference>
<evidence type="ECO:0000256" key="2">
    <source>
        <dbReference type="ARBA" id="ARBA00011915"/>
    </source>
</evidence>
<dbReference type="EC" id="3.1.2.4" evidence="2"/>
<dbReference type="GO" id="GO:0016853">
    <property type="term" value="F:isomerase activity"/>
    <property type="evidence" value="ECO:0007669"/>
    <property type="project" value="UniProtKB-KW"/>
</dbReference>
<sequence>MTNEILSEIRGHAGVLTLNRPKAINALNQTMIDEMTAVLRQWQDDDRVKLVILRGAGDRGLCAGGDVAALYHDALEGGTAGAHFWKTEYELNYLISTYSKPYVALMEGIVLGGGIGVSAHASHRIVSEDSRIGMPEVGIGYSPDAGGSYLLSRAADRLGRHLAYTAIHVGAAEAIDTGFADYFVPKDKLDALVERLVESGDPADIEKFTEEVGRGFGEERAEMVEVYAAETAEETLARLQELAATRGDGHWAAKAAKRMSLNSPLGIRVTEESLNRTASMSFAETLTQEFWMSVNMQKHKEFVEGIRAQIIDKDRNPSWEYESIGAVPADVVASILEPGEGSVEAPAFDASED</sequence>
<dbReference type="GO" id="GO:0005829">
    <property type="term" value="C:cytosol"/>
    <property type="evidence" value="ECO:0007669"/>
    <property type="project" value="TreeGrafter"/>
</dbReference>
<evidence type="ECO:0000256" key="1">
    <source>
        <dbReference type="ARBA" id="ARBA00001709"/>
    </source>
</evidence>
<reference evidence="5 6" key="1">
    <citation type="submission" date="2019-07" db="EMBL/GenBank/DDBJ databases">
        <title>Draft genome of C. aurimucosum strain 14-2523.</title>
        <authorList>
            <person name="Pacheco L.G.C."/>
            <person name="Aguiar E.R.G.R."/>
            <person name="Navas J."/>
            <person name="Santos C.S."/>
            <person name="Rocha D.J.P.G."/>
        </authorList>
    </citation>
    <scope>NUCLEOTIDE SEQUENCE [LARGE SCALE GENOMIC DNA]</scope>
    <source>
        <strain evidence="5 6">14-2523</strain>
    </source>
</reference>
<feature type="domain" description="Enoyl-CoA hydratase/isomerase" evidence="4">
    <location>
        <begin position="14"/>
        <end position="335"/>
    </location>
</feature>
<comment type="caution">
    <text evidence="5">The sequence shown here is derived from an EMBL/GenBank/DDBJ whole genome shotgun (WGS) entry which is preliminary data.</text>
</comment>
<gene>
    <name evidence="5" type="ORF">FQK23_09595</name>
</gene>
<keyword evidence="3" id="KW-0378">Hydrolase</keyword>
<dbReference type="Pfam" id="PF16113">
    <property type="entry name" value="ECH_2"/>
    <property type="match status" value="1"/>
</dbReference>
<accession>A0A558GHB7</accession>
<dbReference type="InterPro" id="IPR032259">
    <property type="entry name" value="HIBYL-CoA-H"/>
</dbReference>
<name>A0A558GHB7_9CORY</name>